<evidence type="ECO:0000313" key="2">
    <source>
        <dbReference type="RefSeq" id="XP_071926126.1"/>
    </source>
</evidence>
<dbReference type="Gene3D" id="3.60.10.10">
    <property type="entry name" value="Endonuclease/exonuclease/phosphatase"/>
    <property type="match status" value="1"/>
</dbReference>
<evidence type="ECO:0000313" key="1">
    <source>
        <dbReference type="Proteomes" id="UP001652660"/>
    </source>
</evidence>
<dbReference type="RefSeq" id="XP_071926126.1">
    <property type="nucleotide sequence ID" value="XM_072070025.1"/>
</dbReference>
<keyword evidence="1" id="KW-1185">Reference proteome</keyword>
<proteinExistence type="predicted"/>
<reference evidence="2" key="2">
    <citation type="submission" date="2025-08" db="UniProtKB">
        <authorList>
            <consortium name="RefSeq"/>
        </authorList>
    </citation>
    <scope>IDENTIFICATION</scope>
    <source>
        <tissue evidence="2">Leaves</tissue>
    </source>
</reference>
<dbReference type="PANTHER" id="PTHR33710">
    <property type="entry name" value="BNAC02G09200D PROTEIN"/>
    <property type="match status" value="1"/>
</dbReference>
<dbReference type="SUPFAM" id="SSF56219">
    <property type="entry name" value="DNase I-like"/>
    <property type="match status" value="1"/>
</dbReference>
<organism evidence="1 2">
    <name type="scientific">Coffea arabica</name>
    <name type="common">Arabian coffee</name>
    <dbReference type="NCBI Taxonomy" id="13443"/>
    <lineage>
        <taxon>Eukaryota</taxon>
        <taxon>Viridiplantae</taxon>
        <taxon>Streptophyta</taxon>
        <taxon>Embryophyta</taxon>
        <taxon>Tracheophyta</taxon>
        <taxon>Spermatophyta</taxon>
        <taxon>Magnoliopsida</taxon>
        <taxon>eudicotyledons</taxon>
        <taxon>Gunneridae</taxon>
        <taxon>Pentapetalae</taxon>
        <taxon>asterids</taxon>
        <taxon>lamiids</taxon>
        <taxon>Gentianales</taxon>
        <taxon>Rubiaceae</taxon>
        <taxon>Ixoroideae</taxon>
        <taxon>Gardenieae complex</taxon>
        <taxon>Bertiereae - Coffeeae clade</taxon>
        <taxon>Coffeeae</taxon>
        <taxon>Coffea</taxon>
    </lineage>
</organism>
<dbReference type="PANTHER" id="PTHR33710:SF71">
    <property type="entry name" value="ENDONUCLEASE_EXONUCLEASE_PHOSPHATASE DOMAIN-CONTAINING PROTEIN"/>
    <property type="match status" value="1"/>
</dbReference>
<protein>
    <recommendedName>
        <fullName evidence="3">Endonuclease/exonuclease/phosphatase domain-containing protein</fullName>
    </recommendedName>
</protein>
<accession>A0ABM4W2V4</accession>
<gene>
    <name evidence="2" type="primary">LOC140016493</name>
</gene>
<dbReference type="GeneID" id="140016493"/>
<evidence type="ECO:0008006" key="3">
    <source>
        <dbReference type="Google" id="ProtNLM"/>
    </source>
</evidence>
<dbReference type="Proteomes" id="UP001652660">
    <property type="component" value="Chromosome 1e"/>
</dbReference>
<dbReference type="InterPro" id="IPR036691">
    <property type="entry name" value="Endo/exonu/phosph_ase_sf"/>
</dbReference>
<sequence>MFWNVRGVSKAPTVRRLKKLIQIHKIQFLAICESCLEVGRAERYRCRLKFHSLLHNSMGTIWFFFQENFSGSIIGESPQHVSIRLSHDHIPGSRVVVSFVHARCTADERIELWADVLRDNPGPDAWLVGGDFTVILEADEKRGEWPFTSAEAMDFGHFIGEANLTDVGFVGAQFTWCNNRHGEAQILKWLDRVSVNEGCYDAGISLSVSHLAREPSDHAPLPISVSTRVDNKPRPFRFLNVWAERDDFLNVVRKSWGQLCLESSPMHTLCLKLKRLKGANRAWNKEVVGDIF</sequence>
<reference evidence="1" key="1">
    <citation type="journal article" date="2025" name="Foods">
        <title>Unveiling the Microbial Signatures of Arabica Coffee Cherries: Insights into Ripeness Specific Diversity, Functional Traits, and Implications for Quality and Safety.</title>
        <authorList>
            <consortium name="RefSeq"/>
            <person name="Tenea G.N."/>
            <person name="Cifuentes V."/>
            <person name="Reyes P."/>
            <person name="Cevallos-Vallejos M."/>
        </authorList>
    </citation>
    <scope>NUCLEOTIDE SEQUENCE [LARGE SCALE GENOMIC DNA]</scope>
</reference>
<name>A0ABM4W2V4_COFAR</name>